<gene>
    <name evidence="2" type="ORF">BU16DRAFT_218339</name>
</gene>
<keyword evidence="3" id="KW-1185">Reference proteome</keyword>
<feature type="region of interest" description="Disordered" evidence="1">
    <location>
        <begin position="1"/>
        <end position="25"/>
    </location>
</feature>
<accession>A0A6A6QBD8</accession>
<sequence length="167" mass="18604">MQRAWQASSGGTGPCSVKNSSRRHDGAWRSRVQRLLGHREAGEEAGDRWQEDATKVFNNVHTKIAIPSLPLAQPSRVLCTISASCACSVVICEPGRFYPSLVVHAAASNHQLQRRHHCCWRNQLHRTQIPHPRLVRTAARRLLSSPLLSMPPRHCHPPACGRASCRC</sequence>
<reference evidence="2" key="1">
    <citation type="journal article" date="2020" name="Stud. Mycol.">
        <title>101 Dothideomycetes genomes: a test case for predicting lifestyles and emergence of pathogens.</title>
        <authorList>
            <person name="Haridas S."/>
            <person name="Albert R."/>
            <person name="Binder M."/>
            <person name="Bloem J."/>
            <person name="Labutti K."/>
            <person name="Salamov A."/>
            <person name="Andreopoulos B."/>
            <person name="Baker S."/>
            <person name="Barry K."/>
            <person name="Bills G."/>
            <person name="Bluhm B."/>
            <person name="Cannon C."/>
            <person name="Castanera R."/>
            <person name="Culley D."/>
            <person name="Daum C."/>
            <person name="Ezra D."/>
            <person name="Gonzalez J."/>
            <person name="Henrissat B."/>
            <person name="Kuo A."/>
            <person name="Liang C."/>
            <person name="Lipzen A."/>
            <person name="Lutzoni F."/>
            <person name="Magnuson J."/>
            <person name="Mondo S."/>
            <person name="Nolan M."/>
            <person name="Ohm R."/>
            <person name="Pangilinan J."/>
            <person name="Park H.-J."/>
            <person name="Ramirez L."/>
            <person name="Alfaro M."/>
            <person name="Sun H."/>
            <person name="Tritt A."/>
            <person name="Yoshinaga Y."/>
            <person name="Zwiers L.-H."/>
            <person name="Turgeon B."/>
            <person name="Goodwin S."/>
            <person name="Spatafora J."/>
            <person name="Crous P."/>
            <person name="Grigoriev I."/>
        </authorList>
    </citation>
    <scope>NUCLEOTIDE SEQUENCE</scope>
    <source>
        <strain evidence="2">CBS 269.34</strain>
    </source>
</reference>
<evidence type="ECO:0000313" key="2">
    <source>
        <dbReference type="EMBL" id="KAF2488943.1"/>
    </source>
</evidence>
<protein>
    <submittedName>
        <fullName evidence="2">Uncharacterized protein</fullName>
    </submittedName>
</protein>
<organism evidence="2 3">
    <name type="scientific">Lophium mytilinum</name>
    <dbReference type="NCBI Taxonomy" id="390894"/>
    <lineage>
        <taxon>Eukaryota</taxon>
        <taxon>Fungi</taxon>
        <taxon>Dikarya</taxon>
        <taxon>Ascomycota</taxon>
        <taxon>Pezizomycotina</taxon>
        <taxon>Dothideomycetes</taxon>
        <taxon>Pleosporomycetidae</taxon>
        <taxon>Mytilinidiales</taxon>
        <taxon>Mytilinidiaceae</taxon>
        <taxon>Lophium</taxon>
    </lineage>
</organism>
<proteinExistence type="predicted"/>
<dbReference type="AlphaFoldDB" id="A0A6A6QBD8"/>
<dbReference type="EMBL" id="MU004200">
    <property type="protein sequence ID" value="KAF2488943.1"/>
    <property type="molecule type" value="Genomic_DNA"/>
</dbReference>
<evidence type="ECO:0000313" key="3">
    <source>
        <dbReference type="Proteomes" id="UP000799750"/>
    </source>
</evidence>
<dbReference type="Proteomes" id="UP000799750">
    <property type="component" value="Unassembled WGS sequence"/>
</dbReference>
<evidence type="ECO:0000256" key="1">
    <source>
        <dbReference type="SAM" id="MobiDB-lite"/>
    </source>
</evidence>
<name>A0A6A6QBD8_9PEZI</name>